<gene>
    <name evidence="4" type="ORF">SAMN04488101_11772</name>
</gene>
<dbReference type="PANTHER" id="PTHR43818">
    <property type="entry name" value="BCDNA.GH03377"/>
    <property type="match status" value="1"/>
</dbReference>
<dbReference type="SUPFAM" id="SSF51735">
    <property type="entry name" value="NAD(P)-binding Rossmann-fold domains"/>
    <property type="match status" value="1"/>
</dbReference>
<feature type="domain" description="Gfo/Idh/MocA-like oxidoreductase N-terminal" evidence="2">
    <location>
        <begin position="40"/>
        <end position="160"/>
    </location>
</feature>
<evidence type="ECO:0000259" key="3">
    <source>
        <dbReference type="Pfam" id="PF22725"/>
    </source>
</evidence>
<feature type="domain" description="GFO/IDH/MocA-like oxidoreductase" evidence="3">
    <location>
        <begin position="168"/>
        <end position="299"/>
    </location>
</feature>
<dbReference type="RefSeq" id="WP_084291690.1">
    <property type="nucleotide sequence ID" value="NZ_FWYB01000017.1"/>
</dbReference>
<dbReference type="InterPro" id="IPR006311">
    <property type="entry name" value="TAT_signal"/>
</dbReference>
<dbReference type="Pfam" id="PF01408">
    <property type="entry name" value="GFO_IDH_MocA"/>
    <property type="match status" value="1"/>
</dbReference>
<evidence type="ECO:0000313" key="5">
    <source>
        <dbReference type="Proteomes" id="UP000192678"/>
    </source>
</evidence>
<dbReference type="Gene3D" id="3.40.50.720">
    <property type="entry name" value="NAD(P)-binding Rossmann-like Domain"/>
    <property type="match status" value="1"/>
</dbReference>
<dbReference type="AlphaFoldDB" id="A0A1W2EXF0"/>
<dbReference type="InterPro" id="IPR050463">
    <property type="entry name" value="Gfo/Idh/MocA_oxidrdct_glycsds"/>
</dbReference>
<dbReference type="STRING" id="475255.SAMN04488101_11772"/>
<dbReference type="OrthoDB" id="9771072at2"/>
<dbReference type="Proteomes" id="UP000192678">
    <property type="component" value="Unassembled WGS sequence"/>
</dbReference>
<dbReference type="Pfam" id="PF22725">
    <property type="entry name" value="GFO_IDH_MocA_C3"/>
    <property type="match status" value="1"/>
</dbReference>
<evidence type="ECO:0000256" key="1">
    <source>
        <dbReference type="SAM" id="SignalP"/>
    </source>
</evidence>
<dbReference type="InterPro" id="IPR055170">
    <property type="entry name" value="GFO_IDH_MocA-like_dom"/>
</dbReference>
<dbReference type="PANTHER" id="PTHR43818:SF12">
    <property type="entry name" value="NADH-DEPENDENT DEHYDROGENASE-RELATED"/>
    <property type="match status" value="1"/>
</dbReference>
<sequence>MTHFNISRRKFISNGTIALSGFALAGLPSIAFGKYDQEVKIGLVGCGQRGAGVASIIKTLPGMDLIAYCDIVDAHLKPMKQYSKMGSPGFYKNYQEMLRNKDIDAVYIATPLNLHYQMVVDALDAGKHVYVEKTMTYSIPEALDLVNRMKGKDLVLQVGHQYRYYAMYHKIKQIIDDNWLGTVTHIESQYNRNSDWRRPIIDPKLERQVNWRMYREYSGGVMAELAAHQIDIVNWMLNDHPLSVVAMGGINFWKDGRETNDNVRAIYEYTNGVKSSVTSILSNQHNSYEIKVLGSKATLVIKRDSAMIYPEPVKKVLGIVDGVTGATIEAVKPGQGVPVVFHSPDGKNLDPTAYAFMSFADCIRNGKKPGSNVLTGRDTAIAVHMGNAAADTGNMQFWKPEYLKSNQ</sequence>
<dbReference type="InterPro" id="IPR036291">
    <property type="entry name" value="NAD(P)-bd_dom_sf"/>
</dbReference>
<dbReference type="SUPFAM" id="SSF55347">
    <property type="entry name" value="Glyceraldehyde-3-phosphate dehydrogenase-like, C-terminal domain"/>
    <property type="match status" value="1"/>
</dbReference>
<dbReference type="GO" id="GO:0000166">
    <property type="term" value="F:nucleotide binding"/>
    <property type="evidence" value="ECO:0007669"/>
    <property type="project" value="InterPro"/>
</dbReference>
<reference evidence="4 5" key="1">
    <citation type="submission" date="2017-04" db="EMBL/GenBank/DDBJ databases">
        <authorList>
            <person name="Afonso C.L."/>
            <person name="Miller P.J."/>
            <person name="Scott M.A."/>
            <person name="Spackman E."/>
            <person name="Goraichik I."/>
            <person name="Dimitrov K.M."/>
            <person name="Suarez D.L."/>
            <person name="Swayne D.E."/>
        </authorList>
    </citation>
    <scope>NUCLEOTIDE SEQUENCE [LARGE SCALE GENOMIC DNA]</scope>
    <source>
        <strain evidence="4 5">DSM 19625</strain>
    </source>
</reference>
<dbReference type="InterPro" id="IPR000683">
    <property type="entry name" value="Gfo/Idh/MocA-like_OxRdtase_N"/>
</dbReference>
<dbReference type="Gene3D" id="3.30.360.10">
    <property type="entry name" value="Dihydrodipicolinate Reductase, domain 2"/>
    <property type="match status" value="1"/>
</dbReference>
<proteinExistence type="predicted"/>
<keyword evidence="1" id="KW-0732">Signal</keyword>
<feature type="signal peptide" evidence="1">
    <location>
        <begin position="1"/>
        <end position="25"/>
    </location>
</feature>
<name>A0A1W2EXF0_9SPHI</name>
<dbReference type="EMBL" id="FWYB01000017">
    <property type="protein sequence ID" value="SMD14310.1"/>
    <property type="molecule type" value="Genomic_DNA"/>
</dbReference>
<organism evidence="4 5">
    <name type="scientific">Pedobacter nyackensis</name>
    <dbReference type="NCBI Taxonomy" id="475255"/>
    <lineage>
        <taxon>Bacteria</taxon>
        <taxon>Pseudomonadati</taxon>
        <taxon>Bacteroidota</taxon>
        <taxon>Sphingobacteriia</taxon>
        <taxon>Sphingobacteriales</taxon>
        <taxon>Sphingobacteriaceae</taxon>
        <taxon>Pedobacter</taxon>
    </lineage>
</organism>
<protein>
    <submittedName>
        <fullName evidence="4">Predicted dehydrogenase</fullName>
    </submittedName>
</protein>
<keyword evidence="5" id="KW-1185">Reference proteome</keyword>
<accession>A0A1W2EXF0</accession>
<feature type="chain" id="PRO_5012642081" evidence="1">
    <location>
        <begin position="26"/>
        <end position="407"/>
    </location>
</feature>
<evidence type="ECO:0000259" key="2">
    <source>
        <dbReference type="Pfam" id="PF01408"/>
    </source>
</evidence>
<evidence type="ECO:0000313" key="4">
    <source>
        <dbReference type="EMBL" id="SMD14310.1"/>
    </source>
</evidence>
<dbReference type="PROSITE" id="PS51318">
    <property type="entry name" value="TAT"/>
    <property type="match status" value="1"/>
</dbReference>